<evidence type="ECO:0000313" key="2">
    <source>
        <dbReference type="Proteomes" id="UP000886885"/>
    </source>
</evidence>
<dbReference type="Proteomes" id="UP000886885">
    <property type="component" value="Chromosome 5D"/>
</dbReference>
<keyword evidence="2" id="KW-1185">Reference proteome</keyword>
<comment type="caution">
    <text evidence="1">The sequence shown here is derived from an EMBL/GenBank/DDBJ whole genome shotgun (WGS) entry which is preliminary data.</text>
</comment>
<evidence type="ECO:0000313" key="1">
    <source>
        <dbReference type="EMBL" id="KAG6774170.1"/>
    </source>
</evidence>
<protein>
    <submittedName>
        <fullName evidence="1">Uncharacterized protein</fullName>
    </submittedName>
</protein>
<reference evidence="1" key="1">
    <citation type="journal article" date="2020" name="bioRxiv">
        <title>Hybrid origin of Populus tomentosa Carr. identified through genome sequencing and phylogenomic analysis.</title>
        <authorList>
            <person name="An X."/>
            <person name="Gao K."/>
            <person name="Chen Z."/>
            <person name="Li J."/>
            <person name="Yang X."/>
            <person name="Yang X."/>
            <person name="Zhou J."/>
            <person name="Guo T."/>
            <person name="Zhao T."/>
            <person name="Huang S."/>
            <person name="Miao D."/>
            <person name="Khan W.U."/>
            <person name="Rao P."/>
            <person name="Ye M."/>
            <person name="Lei B."/>
            <person name="Liao W."/>
            <person name="Wang J."/>
            <person name="Ji L."/>
            <person name="Li Y."/>
            <person name="Guo B."/>
            <person name="Mustafa N.S."/>
            <person name="Li S."/>
            <person name="Yun Q."/>
            <person name="Keller S.R."/>
            <person name="Mao J."/>
            <person name="Zhang R."/>
            <person name="Strauss S.H."/>
        </authorList>
    </citation>
    <scope>NUCLEOTIDE SEQUENCE</scope>
    <source>
        <strain evidence="1">GM15</strain>
        <tissue evidence="1">Leaf</tissue>
    </source>
</reference>
<accession>A0A8X8D1C5</accession>
<dbReference type="AlphaFoldDB" id="A0A8X8D1C5"/>
<name>A0A8X8D1C5_POPTO</name>
<dbReference type="EMBL" id="JAAWWB010000010">
    <property type="protein sequence ID" value="KAG6774170.1"/>
    <property type="molecule type" value="Genomic_DNA"/>
</dbReference>
<proteinExistence type="predicted"/>
<sequence length="113" mass="12705">MCKWISQDGCFCSIDLFGQIDSCDICKEMGVLLGRLWQIIPLTDQLPGSKLIANALDLLEYQESVGGIKELFAYLVTLRCLYFATEPVQIEEYFDAFLIDLGCWKASSHALLS</sequence>
<organism evidence="1 2">
    <name type="scientific">Populus tomentosa</name>
    <name type="common">Chinese white poplar</name>
    <dbReference type="NCBI Taxonomy" id="118781"/>
    <lineage>
        <taxon>Eukaryota</taxon>
        <taxon>Viridiplantae</taxon>
        <taxon>Streptophyta</taxon>
        <taxon>Embryophyta</taxon>
        <taxon>Tracheophyta</taxon>
        <taxon>Spermatophyta</taxon>
        <taxon>Magnoliopsida</taxon>
        <taxon>eudicotyledons</taxon>
        <taxon>Gunneridae</taxon>
        <taxon>Pentapetalae</taxon>
        <taxon>rosids</taxon>
        <taxon>fabids</taxon>
        <taxon>Malpighiales</taxon>
        <taxon>Salicaceae</taxon>
        <taxon>Saliceae</taxon>
        <taxon>Populus</taxon>
    </lineage>
</organism>
<gene>
    <name evidence="1" type="ORF">POTOM_021521</name>
</gene>